<evidence type="ECO:0000256" key="1">
    <source>
        <dbReference type="SAM" id="MobiDB-lite"/>
    </source>
</evidence>
<reference evidence="2 3" key="1">
    <citation type="submission" date="2021-06" db="EMBL/GenBank/DDBJ databases">
        <authorList>
            <person name="Kallberg Y."/>
            <person name="Tangrot J."/>
            <person name="Rosling A."/>
        </authorList>
    </citation>
    <scope>NUCLEOTIDE SEQUENCE [LARGE SCALE GENOMIC DNA]</scope>
    <source>
        <strain evidence="2 3">120-4 pot B 10/14</strain>
    </source>
</reference>
<protein>
    <submittedName>
        <fullName evidence="2">1645_t:CDS:1</fullName>
    </submittedName>
</protein>
<comment type="caution">
    <text evidence="2">The sequence shown here is derived from an EMBL/GenBank/DDBJ whole genome shotgun (WGS) entry which is preliminary data.</text>
</comment>
<sequence length="68" mass="7624">MSNNTSDIDGCSVSSSINNKSNSGGQSRKEREISVNMKSHLVHNTNKNIIEKDLNHNLNRRQAKVMEI</sequence>
<gene>
    <name evidence="2" type="ORF">GMARGA_LOCUS26799</name>
</gene>
<name>A0ABN7W5B7_GIGMA</name>
<dbReference type="Proteomes" id="UP000789901">
    <property type="component" value="Unassembled WGS sequence"/>
</dbReference>
<proteinExistence type="predicted"/>
<accession>A0ABN7W5B7</accession>
<organism evidence="2 3">
    <name type="scientific">Gigaspora margarita</name>
    <dbReference type="NCBI Taxonomy" id="4874"/>
    <lineage>
        <taxon>Eukaryota</taxon>
        <taxon>Fungi</taxon>
        <taxon>Fungi incertae sedis</taxon>
        <taxon>Mucoromycota</taxon>
        <taxon>Glomeromycotina</taxon>
        <taxon>Glomeromycetes</taxon>
        <taxon>Diversisporales</taxon>
        <taxon>Gigasporaceae</taxon>
        <taxon>Gigaspora</taxon>
    </lineage>
</organism>
<evidence type="ECO:0000313" key="3">
    <source>
        <dbReference type="Proteomes" id="UP000789901"/>
    </source>
</evidence>
<dbReference type="EMBL" id="CAJVQB010031803">
    <property type="protein sequence ID" value="CAG8817430.1"/>
    <property type="molecule type" value="Genomic_DNA"/>
</dbReference>
<feature type="region of interest" description="Disordered" evidence="1">
    <location>
        <begin position="1"/>
        <end position="33"/>
    </location>
</feature>
<evidence type="ECO:0000313" key="2">
    <source>
        <dbReference type="EMBL" id="CAG8817430.1"/>
    </source>
</evidence>
<keyword evidence="3" id="KW-1185">Reference proteome</keyword>
<feature type="compositionally biased region" description="Low complexity" evidence="1">
    <location>
        <begin position="10"/>
        <end position="26"/>
    </location>
</feature>